<feature type="transmembrane region" description="Helical" evidence="6">
    <location>
        <begin position="86"/>
        <end position="107"/>
    </location>
</feature>
<organism evidence="7 8">
    <name type="scientific">Halomarina rubra</name>
    <dbReference type="NCBI Taxonomy" id="2071873"/>
    <lineage>
        <taxon>Archaea</taxon>
        <taxon>Methanobacteriati</taxon>
        <taxon>Methanobacteriota</taxon>
        <taxon>Stenosarchaea group</taxon>
        <taxon>Halobacteria</taxon>
        <taxon>Halobacteriales</taxon>
        <taxon>Natronomonadaceae</taxon>
        <taxon>Halomarina</taxon>
    </lineage>
</organism>
<keyword evidence="8" id="KW-1185">Reference proteome</keyword>
<feature type="transmembrane region" description="Helical" evidence="6">
    <location>
        <begin position="49"/>
        <end position="66"/>
    </location>
</feature>
<dbReference type="PANTHER" id="PTHR30250">
    <property type="entry name" value="PST FAMILY PREDICTED COLANIC ACID TRANSPORTER"/>
    <property type="match status" value="1"/>
</dbReference>
<feature type="transmembrane region" description="Helical" evidence="6">
    <location>
        <begin position="334"/>
        <end position="354"/>
    </location>
</feature>
<feature type="transmembrane region" description="Helical" evidence="6">
    <location>
        <begin position="366"/>
        <end position="385"/>
    </location>
</feature>
<evidence type="ECO:0000256" key="6">
    <source>
        <dbReference type="SAM" id="Phobius"/>
    </source>
</evidence>
<dbReference type="AlphaFoldDB" id="A0ABD6AX03"/>
<reference evidence="7 8" key="1">
    <citation type="journal article" date="2019" name="Int. J. Syst. Evol. Microbiol.">
        <title>The Global Catalogue of Microorganisms (GCM) 10K type strain sequencing project: providing services to taxonomists for standard genome sequencing and annotation.</title>
        <authorList>
            <consortium name="The Broad Institute Genomics Platform"/>
            <consortium name="The Broad Institute Genome Sequencing Center for Infectious Disease"/>
            <person name="Wu L."/>
            <person name="Ma J."/>
        </authorList>
    </citation>
    <scope>NUCLEOTIDE SEQUENCE [LARGE SCALE GENOMIC DNA]</scope>
    <source>
        <strain evidence="7 8">CGMCC 1.12563</strain>
    </source>
</reference>
<dbReference type="EMBL" id="JBHUDC010000007">
    <property type="protein sequence ID" value="MFD1514282.1"/>
    <property type="molecule type" value="Genomic_DNA"/>
</dbReference>
<evidence type="ECO:0000313" key="8">
    <source>
        <dbReference type="Proteomes" id="UP001597187"/>
    </source>
</evidence>
<evidence type="ECO:0000256" key="3">
    <source>
        <dbReference type="ARBA" id="ARBA00022692"/>
    </source>
</evidence>
<feature type="transmembrane region" description="Helical" evidence="6">
    <location>
        <begin position="391"/>
        <end position="413"/>
    </location>
</feature>
<feature type="transmembrane region" description="Helical" evidence="6">
    <location>
        <begin position="303"/>
        <end position="328"/>
    </location>
</feature>
<dbReference type="GO" id="GO:0005886">
    <property type="term" value="C:plasma membrane"/>
    <property type="evidence" value="ECO:0007669"/>
    <property type="project" value="UniProtKB-SubCell"/>
</dbReference>
<dbReference type="PANTHER" id="PTHR30250:SF27">
    <property type="entry name" value="POLYSACCHARIDE BIOSYNTHESIS PROTEIN"/>
    <property type="match status" value="1"/>
</dbReference>
<comment type="subcellular location">
    <subcellularLocation>
        <location evidence="1">Cell membrane</location>
        <topology evidence="1">Multi-pass membrane protein</topology>
    </subcellularLocation>
</comment>
<comment type="caution">
    <text evidence="7">The sequence shown here is derived from an EMBL/GenBank/DDBJ whole genome shotgun (WGS) entry which is preliminary data.</text>
</comment>
<protein>
    <submittedName>
        <fullName evidence="7">Flippase</fullName>
    </submittedName>
</protein>
<dbReference type="CDD" id="cd13128">
    <property type="entry name" value="MATE_Wzx_like"/>
    <property type="match status" value="1"/>
</dbReference>
<dbReference type="InterPro" id="IPR002797">
    <property type="entry name" value="Polysacc_synth"/>
</dbReference>
<evidence type="ECO:0000256" key="5">
    <source>
        <dbReference type="ARBA" id="ARBA00023136"/>
    </source>
</evidence>
<keyword evidence="2" id="KW-1003">Cell membrane</keyword>
<evidence type="ECO:0000256" key="2">
    <source>
        <dbReference type="ARBA" id="ARBA00022475"/>
    </source>
</evidence>
<evidence type="ECO:0000256" key="1">
    <source>
        <dbReference type="ARBA" id="ARBA00004651"/>
    </source>
</evidence>
<dbReference type="InterPro" id="IPR050833">
    <property type="entry name" value="Poly_Biosynth_Transport"/>
</dbReference>
<name>A0ABD6AX03_9EURY</name>
<proteinExistence type="predicted"/>
<dbReference type="Proteomes" id="UP001597187">
    <property type="component" value="Unassembled WGS sequence"/>
</dbReference>
<dbReference type="Pfam" id="PF01943">
    <property type="entry name" value="Polysacc_synt"/>
    <property type="match status" value="1"/>
</dbReference>
<feature type="transmembrane region" description="Helical" evidence="6">
    <location>
        <begin position="127"/>
        <end position="148"/>
    </location>
</feature>
<keyword evidence="5 6" id="KW-0472">Membrane</keyword>
<feature type="transmembrane region" description="Helical" evidence="6">
    <location>
        <begin position="184"/>
        <end position="202"/>
    </location>
</feature>
<keyword evidence="3 6" id="KW-0812">Transmembrane</keyword>
<feature type="transmembrane region" description="Helical" evidence="6">
    <location>
        <begin position="454"/>
        <end position="473"/>
    </location>
</feature>
<gene>
    <name evidence="7" type="ORF">ACFSBT_13450</name>
</gene>
<feature type="transmembrane region" description="Helical" evidence="6">
    <location>
        <begin position="222"/>
        <end position="247"/>
    </location>
</feature>
<evidence type="ECO:0000256" key="4">
    <source>
        <dbReference type="ARBA" id="ARBA00022989"/>
    </source>
</evidence>
<keyword evidence="4 6" id="KW-1133">Transmembrane helix</keyword>
<feature type="transmembrane region" description="Helical" evidence="6">
    <location>
        <begin position="425"/>
        <end position="448"/>
    </location>
</feature>
<sequence>MSDRSVELSSLLSSATLIVIGTVLGALAKMVERIIIGRSVSLEAYGEVSIGLAVLTIASMFSILGFSQGVPRFMTRYEESEQKRGVWLTGLVITLFASSIVAAVLWVSAPTLTLYLGRTDSVLLLQLFFLTIPLTVGSRIGIGGLQGFENTRYRTYVQDILHPLSRIGLLLVFLWAGYGVLGAGYAYLIAAGLAFLVSHLYLNRLMPLRGTFVARPKELLRFSVPLTISGFLLILMSQTDTIMLGYFRPSTEVALYNAAYPLAIGLGTLLNAFNFLYLPLASRLDANDELGEVEAIYAITTKWAFFLTFPAFLTFAIFSGDILEIFFGLRYRDAGLALTILTVGYFSNALFGQNLRTISALGDTKYLMITNSVAFIVNIAINLVLIPQYGFIGASIASAISYTTLNISANVVLWREYRITPFSRWLIRSLVAVCLVVSPIAIALSQWISLSLVTLPLFMAGIGVSSIIVAGLVDGLQADDRVVLEQIERYLGRQIPLVRRYLPTETDESTVLP</sequence>
<evidence type="ECO:0000313" key="7">
    <source>
        <dbReference type="EMBL" id="MFD1514282.1"/>
    </source>
</evidence>
<accession>A0ABD6AX03</accession>
<dbReference type="RefSeq" id="WP_250874256.1">
    <property type="nucleotide sequence ID" value="NZ_JALXFV010000007.1"/>
</dbReference>
<feature type="transmembrane region" description="Helical" evidence="6">
    <location>
        <begin position="259"/>
        <end position="282"/>
    </location>
</feature>